<keyword evidence="3" id="KW-0418">Kinase</keyword>
<dbReference type="PATRIC" id="fig|146537.3.peg.7909"/>
<name>A0A0K8PYT3_STRAJ</name>
<dbReference type="RefSeq" id="WP_236711931.1">
    <property type="nucleotide sequence ID" value="NZ_DF968469.1"/>
</dbReference>
<evidence type="ECO:0000313" key="3">
    <source>
        <dbReference type="EMBL" id="GAP52624.1"/>
    </source>
</evidence>
<dbReference type="Proteomes" id="UP000053859">
    <property type="component" value="Unassembled WGS sequence"/>
</dbReference>
<proteinExistence type="predicted"/>
<keyword evidence="4" id="KW-1185">Reference proteome</keyword>
<dbReference type="Pfam" id="PF02518">
    <property type="entry name" value="HATPase_c"/>
    <property type="match status" value="1"/>
</dbReference>
<dbReference type="EMBL" id="DF968469">
    <property type="protein sequence ID" value="GAP52624.1"/>
    <property type="molecule type" value="Genomic_DNA"/>
</dbReference>
<feature type="region of interest" description="Disordered" evidence="1">
    <location>
        <begin position="77"/>
        <end position="157"/>
    </location>
</feature>
<dbReference type="SUPFAM" id="SSF55874">
    <property type="entry name" value="ATPase domain of HSP90 chaperone/DNA topoisomerase II/histidine kinase"/>
    <property type="match status" value="1"/>
</dbReference>
<feature type="compositionally biased region" description="Basic and acidic residues" evidence="1">
    <location>
        <begin position="121"/>
        <end position="132"/>
    </location>
</feature>
<accession>A0A0K8PYT3</accession>
<evidence type="ECO:0000313" key="4">
    <source>
        <dbReference type="Proteomes" id="UP000053859"/>
    </source>
</evidence>
<feature type="domain" description="Histidine kinase/HSP90-like ATPase" evidence="2">
    <location>
        <begin position="32"/>
        <end position="112"/>
    </location>
</feature>
<sequence length="157" mass="16915">MIVAKTTVAAERGVQVVLSDDSALGEDPPHLRRLLTIVGNLLDNAIDAAAGGPPPAGRREVELSLVEAVDQVLLRVADSGPGDSAGRRRADLRGRLVDPARPGIARRGLGLVAQQRRRDRSGREHPQRDPTDRSMLLAQRPRRTAGGWPGWSSTNRC</sequence>
<reference evidence="3" key="1">
    <citation type="journal article" date="2015" name="Genome Announc.">
        <title>Draft Genome Sequence of Thiostrepton-Producing Streptomyces azureus ATCC 14921.</title>
        <authorList>
            <person name="Sakihara K."/>
            <person name="Maeda J."/>
            <person name="Tashiro K."/>
            <person name="Fujino Y."/>
            <person name="Kuhara S."/>
            <person name="Ohshima T."/>
            <person name="Ogata S."/>
            <person name="Doi K."/>
        </authorList>
    </citation>
    <scope>NUCLEOTIDE SEQUENCE [LARGE SCALE GENOMIC DNA]</scope>
    <source>
        <strain evidence="3">ATCC14921</strain>
    </source>
</reference>
<keyword evidence="3" id="KW-0808">Transferase</keyword>
<dbReference type="GO" id="GO:0016301">
    <property type="term" value="F:kinase activity"/>
    <property type="evidence" value="ECO:0007669"/>
    <property type="project" value="UniProtKB-KW"/>
</dbReference>
<dbReference type="AlphaFoldDB" id="A0A0K8PYT3"/>
<protein>
    <submittedName>
        <fullName evidence="3">Signal transduction histidine kinase regulating citrate/malate metabolism</fullName>
    </submittedName>
</protein>
<evidence type="ECO:0000259" key="2">
    <source>
        <dbReference type="Pfam" id="PF02518"/>
    </source>
</evidence>
<dbReference type="InterPro" id="IPR036890">
    <property type="entry name" value="HATPase_C_sf"/>
</dbReference>
<feature type="compositionally biased region" description="Basic and acidic residues" evidence="1">
    <location>
        <begin position="85"/>
        <end position="98"/>
    </location>
</feature>
<organism evidence="3 4">
    <name type="scientific">Streptomyces azureus</name>
    <dbReference type="NCBI Taxonomy" id="146537"/>
    <lineage>
        <taxon>Bacteria</taxon>
        <taxon>Bacillati</taxon>
        <taxon>Actinomycetota</taxon>
        <taxon>Actinomycetes</taxon>
        <taxon>Kitasatosporales</taxon>
        <taxon>Streptomycetaceae</taxon>
        <taxon>Streptomyces</taxon>
    </lineage>
</organism>
<gene>
    <name evidence="3" type="ORF">SAZU_7501</name>
</gene>
<evidence type="ECO:0000256" key="1">
    <source>
        <dbReference type="SAM" id="MobiDB-lite"/>
    </source>
</evidence>
<dbReference type="Gene3D" id="3.30.565.10">
    <property type="entry name" value="Histidine kinase-like ATPase, C-terminal domain"/>
    <property type="match status" value="1"/>
</dbReference>
<dbReference type="InterPro" id="IPR003594">
    <property type="entry name" value="HATPase_dom"/>
</dbReference>